<reference evidence="3 4" key="1">
    <citation type="submission" date="2018-06" db="EMBL/GenBank/DDBJ databases">
        <title>Genome Sequence of the Brown Rot Fungal Pathogen Monilinia fructigena.</title>
        <authorList>
            <person name="Landi L."/>
            <person name="De Miccolis Angelini R.M."/>
            <person name="Pollastro S."/>
            <person name="Abate D."/>
            <person name="Faretra F."/>
            <person name="Romanazzi G."/>
        </authorList>
    </citation>
    <scope>NUCLEOTIDE SEQUENCE [LARGE SCALE GENOMIC DNA]</scope>
    <source>
        <strain evidence="3 4">Mfrg269</strain>
    </source>
</reference>
<protein>
    <recommendedName>
        <fullName evidence="2">MAGE domain-containing protein</fullName>
    </recommendedName>
</protein>
<evidence type="ECO:0000259" key="2">
    <source>
        <dbReference type="PROSITE" id="PS50838"/>
    </source>
</evidence>
<evidence type="ECO:0000313" key="4">
    <source>
        <dbReference type="Proteomes" id="UP000249056"/>
    </source>
</evidence>
<organism evidence="3 4">
    <name type="scientific">Monilinia fructigena</name>
    <dbReference type="NCBI Taxonomy" id="38457"/>
    <lineage>
        <taxon>Eukaryota</taxon>
        <taxon>Fungi</taxon>
        <taxon>Dikarya</taxon>
        <taxon>Ascomycota</taxon>
        <taxon>Pezizomycotina</taxon>
        <taxon>Leotiomycetes</taxon>
        <taxon>Helotiales</taxon>
        <taxon>Sclerotiniaceae</taxon>
        <taxon>Monilinia</taxon>
    </lineage>
</organism>
<dbReference type="SMART" id="SM01373">
    <property type="entry name" value="MAGE"/>
    <property type="match status" value="1"/>
</dbReference>
<dbReference type="GO" id="GO:0006281">
    <property type="term" value="P:DNA repair"/>
    <property type="evidence" value="ECO:0007669"/>
    <property type="project" value="TreeGrafter"/>
</dbReference>
<feature type="region of interest" description="Disordered" evidence="1">
    <location>
        <begin position="1"/>
        <end position="44"/>
    </location>
</feature>
<proteinExistence type="predicted"/>
<dbReference type="InterPro" id="IPR002190">
    <property type="entry name" value="MHD_dom"/>
</dbReference>
<dbReference type="Pfam" id="PF01454">
    <property type="entry name" value="MAGE"/>
    <property type="match status" value="1"/>
</dbReference>
<keyword evidence="4" id="KW-1185">Reference proteome</keyword>
<gene>
    <name evidence="3" type="ORF">DID88_003587</name>
</gene>
<dbReference type="OrthoDB" id="205198at2759"/>
<feature type="compositionally biased region" description="Basic and acidic residues" evidence="1">
    <location>
        <begin position="13"/>
        <end position="24"/>
    </location>
</feature>
<dbReference type="EMBL" id="QKRW01000018">
    <property type="protein sequence ID" value="RAL63543.1"/>
    <property type="molecule type" value="Genomic_DNA"/>
</dbReference>
<dbReference type="InterPro" id="IPR037445">
    <property type="entry name" value="MAGE"/>
</dbReference>
<dbReference type="AlphaFoldDB" id="A0A395IVV9"/>
<dbReference type="InterPro" id="IPR041898">
    <property type="entry name" value="MAGE_WH1"/>
</dbReference>
<dbReference type="Proteomes" id="UP000249056">
    <property type="component" value="Unassembled WGS sequence"/>
</dbReference>
<comment type="caution">
    <text evidence="3">The sequence shown here is derived from an EMBL/GenBank/DDBJ whole genome shotgun (WGS) entry which is preliminary data.</text>
</comment>
<dbReference type="PANTHER" id="PTHR11736">
    <property type="entry name" value="MELANOMA-ASSOCIATED ANTIGEN MAGE ANTIGEN"/>
    <property type="match status" value="1"/>
</dbReference>
<feature type="domain" description="MAGE" evidence="2">
    <location>
        <begin position="48"/>
        <end position="105"/>
    </location>
</feature>
<name>A0A395IVV9_9HELO</name>
<evidence type="ECO:0000256" key="1">
    <source>
        <dbReference type="SAM" id="MobiDB-lite"/>
    </source>
</evidence>
<dbReference type="PROSITE" id="PS50838">
    <property type="entry name" value="MAGE"/>
    <property type="match status" value="1"/>
</dbReference>
<evidence type="ECO:0000313" key="3">
    <source>
        <dbReference type="EMBL" id="RAL63543.1"/>
    </source>
</evidence>
<dbReference type="GO" id="GO:0005634">
    <property type="term" value="C:nucleus"/>
    <property type="evidence" value="ECO:0007669"/>
    <property type="project" value="TreeGrafter"/>
</dbReference>
<dbReference type="Gene3D" id="1.10.10.1200">
    <property type="entry name" value="MAGE homology domain, winged helix WH1 motif"/>
    <property type="match status" value="1"/>
</dbReference>
<accession>A0A395IVV9</accession>
<sequence>MPIISRKGGRQVQIREGDESEKKKLLGTPSVADDAGGEGTELDREDSLDQAVKKLVRYALACEFQRLPITRTGIKEKVLGAQTRSFKSIFEPAQESLRNVFGMEMVKLPVKENVTVKGRLKEAGRKSKTTAVSSYILTSILPAEYRSPSIIQPSKVVSQWEEGTYIGFYTTVVSVIMLSPDSMITDSKLMSVLRKLNAETNMPMDKTSLILKKNGTTKLYNSRRRREMTEMRLSNGESDLVGKWRSVQKVSKGL</sequence>
<dbReference type="PANTHER" id="PTHR11736:SF14">
    <property type="entry name" value="NSE3 HOMOLOG, SMC5-SMC6 COMPLEX COMPONENT"/>
    <property type="match status" value="1"/>
</dbReference>